<feature type="region of interest" description="Disordered" evidence="1">
    <location>
        <begin position="1"/>
        <end position="41"/>
    </location>
</feature>
<accession>A0A0U2MA67</accession>
<name>A0A0U2MA67_9MAXI</name>
<feature type="non-terminal residue" evidence="2">
    <location>
        <position position="113"/>
    </location>
</feature>
<organism evidence="2">
    <name type="scientific">Pseudodiaptomus poplesia</name>
    <dbReference type="NCBI Taxonomy" id="213370"/>
    <lineage>
        <taxon>Eukaryota</taxon>
        <taxon>Metazoa</taxon>
        <taxon>Ecdysozoa</taxon>
        <taxon>Arthropoda</taxon>
        <taxon>Crustacea</taxon>
        <taxon>Multicrustacea</taxon>
        <taxon>Hexanauplia</taxon>
        <taxon>Copepoda</taxon>
        <taxon>Calanoida</taxon>
        <taxon>Pseudodiaptomidae</taxon>
        <taxon>Pseudodiaptomus</taxon>
    </lineage>
</organism>
<dbReference type="AlphaFoldDB" id="A0A0U2MA67"/>
<feature type="region of interest" description="Disordered" evidence="1">
    <location>
        <begin position="92"/>
        <end position="113"/>
    </location>
</feature>
<dbReference type="EMBL" id="KT755117">
    <property type="protein sequence ID" value="ALS04951.1"/>
    <property type="molecule type" value="mRNA"/>
</dbReference>
<reference evidence="2" key="1">
    <citation type="journal article" date="2015" name="Sci. Rep.">
        <title>Spliced leader RNA trans-splicing discovered in copepods.</title>
        <authorList>
            <person name="Yang F."/>
            <person name="Xu D."/>
            <person name="Zhuang Y."/>
            <person name="Yi X."/>
            <person name="Huang Y."/>
            <person name="Chen H."/>
            <person name="Lin S."/>
            <person name="Campbell D.A."/>
            <person name="Sturm N.R."/>
            <person name="Liu G."/>
            <person name="Zhang H."/>
        </authorList>
    </citation>
    <scope>NUCLEOTIDE SEQUENCE</scope>
</reference>
<proteinExistence type="evidence at transcript level"/>
<sequence length="113" mass="12539">MGDLAEIAGAGSPARNKSTETVKPAEVNPSDCVKPEPTGRPKLDINNFPKYCPQCQRSGLKTKVKKFRTKDGSRMIMCKIGECPWPFSEYTKEEVTFPPDPNEADQDVSPHNQ</sequence>
<protein>
    <submittedName>
        <fullName evidence="2">Uncharacterized protein</fullName>
    </submittedName>
</protein>
<evidence type="ECO:0000256" key="1">
    <source>
        <dbReference type="SAM" id="MobiDB-lite"/>
    </source>
</evidence>
<evidence type="ECO:0000313" key="2">
    <source>
        <dbReference type="EMBL" id="ALS04951.1"/>
    </source>
</evidence>